<evidence type="ECO:0000259" key="2">
    <source>
        <dbReference type="PROSITE" id="PS50891"/>
    </source>
</evidence>
<organism evidence="3 4">
    <name type="scientific">Dillenia turbinata</name>
    <dbReference type="NCBI Taxonomy" id="194707"/>
    <lineage>
        <taxon>Eukaryota</taxon>
        <taxon>Viridiplantae</taxon>
        <taxon>Streptophyta</taxon>
        <taxon>Embryophyta</taxon>
        <taxon>Tracheophyta</taxon>
        <taxon>Spermatophyta</taxon>
        <taxon>Magnoliopsida</taxon>
        <taxon>eudicotyledons</taxon>
        <taxon>Gunneridae</taxon>
        <taxon>Pentapetalae</taxon>
        <taxon>Dilleniales</taxon>
        <taxon>Dilleniaceae</taxon>
        <taxon>Dillenia</taxon>
    </lineage>
</organism>
<name>A0AAN8UQQ8_9MAGN</name>
<keyword evidence="4" id="KW-1185">Reference proteome</keyword>
<feature type="domain" description="LOB" evidence="2">
    <location>
        <begin position="60"/>
        <end position="185"/>
    </location>
</feature>
<dbReference type="InterPro" id="IPR004883">
    <property type="entry name" value="LOB"/>
</dbReference>
<dbReference type="EMBL" id="JBAMMX010000021">
    <property type="protein sequence ID" value="KAK6919955.1"/>
    <property type="molecule type" value="Genomic_DNA"/>
</dbReference>
<dbReference type="Pfam" id="PF03195">
    <property type="entry name" value="LOB"/>
    <property type="match status" value="2"/>
</dbReference>
<comment type="similarity">
    <text evidence="1">Belongs to the LOB domain-containing protein family.</text>
</comment>
<evidence type="ECO:0000313" key="4">
    <source>
        <dbReference type="Proteomes" id="UP001370490"/>
    </source>
</evidence>
<comment type="caution">
    <text evidence="3">The sequence shown here is derived from an EMBL/GenBank/DDBJ whole genome shotgun (WGS) entry which is preliminary data.</text>
</comment>
<dbReference type="PANTHER" id="PTHR31301:SF77">
    <property type="entry name" value="LOB DOMAIN-CONTAINING PROTEIN 1-LIKE"/>
    <property type="match status" value="1"/>
</dbReference>
<evidence type="ECO:0000313" key="3">
    <source>
        <dbReference type="EMBL" id="KAK6919955.1"/>
    </source>
</evidence>
<protein>
    <submittedName>
        <fullName evidence="3">Lateral organ boundaries, LOB</fullName>
    </submittedName>
</protein>
<evidence type="ECO:0000256" key="1">
    <source>
        <dbReference type="ARBA" id="ARBA00005474"/>
    </source>
</evidence>
<dbReference type="PROSITE" id="PS50891">
    <property type="entry name" value="LOB"/>
    <property type="match status" value="1"/>
</dbReference>
<dbReference type="AlphaFoldDB" id="A0AAN8UQQ8"/>
<dbReference type="Proteomes" id="UP001370490">
    <property type="component" value="Unassembled WGS sequence"/>
</dbReference>
<sequence length="241" mass="27795">VAELNNLRLDINLTFVSLDQRIEVKQLPVILRHLNIKTRQTYIEFPNMDSCKTPQAKSQRPCAACMILRRRCEESCLLAPYFSRHEVEKFVKVHKVFGASNAVKMIQVTIAFPSYNVSDLISITNSKGHDQMVEETHREDAVKALVYEATARLKDPVYGSAGTIFHLQMTIQELKMRLELTRAQILELQEKRDELLGVLSHYNQLNHVSSMHEIFHVSNVLHDHSLIYDLDEPSLNTNWNL</sequence>
<gene>
    <name evidence="3" type="ORF">RJ641_015859</name>
</gene>
<dbReference type="PANTHER" id="PTHR31301">
    <property type="entry name" value="LOB DOMAIN-CONTAINING PROTEIN 4-RELATED"/>
    <property type="match status" value="1"/>
</dbReference>
<accession>A0AAN8UQQ8</accession>
<reference evidence="3 4" key="1">
    <citation type="submission" date="2023-12" db="EMBL/GenBank/DDBJ databases">
        <title>A high-quality genome assembly for Dillenia turbinata (Dilleniales).</title>
        <authorList>
            <person name="Chanderbali A."/>
        </authorList>
    </citation>
    <scope>NUCLEOTIDE SEQUENCE [LARGE SCALE GENOMIC DNA]</scope>
    <source>
        <strain evidence="3">LSX21</strain>
        <tissue evidence="3">Leaf</tissue>
    </source>
</reference>
<feature type="non-terminal residue" evidence="3">
    <location>
        <position position="1"/>
    </location>
</feature>
<proteinExistence type="inferred from homology"/>